<feature type="transmembrane region" description="Helical" evidence="19">
    <location>
        <begin position="217"/>
        <end position="243"/>
    </location>
</feature>
<reference evidence="22" key="1">
    <citation type="journal article" date="2014" name="Int. J. Syst. Evol. Microbiol.">
        <title>Complete genome sequence of Corynebacterium casei LMG S-19264T (=DSM 44701T), isolated from a smear-ripened cheese.</title>
        <authorList>
            <consortium name="US DOE Joint Genome Institute (JGI-PGF)"/>
            <person name="Walter F."/>
            <person name="Albersmeier A."/>
            <person name="Kalinowski J."/>
            <person name="Ruckert C."/>
        </authorList>
    </citation>
    <scope>NUCLEOTIDE SEQUENCE</scope>
    <source>
        <strain evidence="22">CGMCC 1.12181</strain>
    </source>
</reference>
<keyword evidence="3" id="KW-1003">Cell membrane</keyword>
<keyword evidence="9 18" id="KW-0812">Transmembrane</keyword>
<dbReference type="GO" id="GO:0004190">
    <property type="term" value="F:aspartic-type endopeptidase activity"/>
    <property type="evidence" value="ECO:0007669"/>
    <property type="project" value="UniProtKB-EC"/>
</dbReference>
<dbReference type="RefSeq" id="WP_188363727.1">
    <property type="nucleotide sequence ID" value="NZ_BAABJF010000011.1"/>
</dbReference>
<evidence type="ECO:0000256" key="15">
    <source>
        <dbReference type="ARBA" id="ARBA00067082"/>
    </source>
</evidence>
<evidence type="ECO:0000256" key="4">
    <source>
        <dbReference type="ARBA" id="ARBA00022519"/>
    </source>
</evidence>
<evidence type="ECO:0000256" key="9">
    <source>
        <dbReference type="ARBA" id="ARBA00022692"/>
    </source>
</evidence>
<dbReference type="PRINTS" id="PR00864">
    <property type="entry name" value="PREPILNPTASE"/>
</dbReference>
<organism evidence="22 23">
    <name type="scientific">Marinicella pacifica</name>
    <dbReference type="NCBI Taxonomy" id="1171543"/>
    <lineage>
        <taxon>Bacteria</taxon>
        <taxon>Pseudomonadati</taxon>
        <taxon>Pseudomonadota</taxon>
        <taxon>Gammaproteobacteria</taxon>
        <taxon>Lysobacterales</taxon>
        <taxon>Marinicellaceae</taxon>
        <taxon>Marinicella</taxon>
    </lineage>
</organism>
<feature type="transmembrane region" description="Helical" evidence="19">
    <location>
        <begin position="14"/>
        <end position="38"/>
    </location>
</feature>
<keyword evidence="23" id="KW-1185">Reference proteome</keyword>
<evidence type="ECO:0000256" key="17">
    <source>
        <dbReference type="RuleBase" id="RU003793"/>
    </source>
</evidence>
<comment type="caution">
    <text evidence="22">The sequence shown here is derived from an EMBL/GenBank/DDBJ whole genome shotgun (WGS) entry which is preliminary data.</text>
</comment>
<feature type="transmembrane region" description="Helical" evidence="19">
    <location>
        <begin position="263"/>
        <end position="283"/>
    </location>
</feature>
<evidence type="ECO:0000313" key="23">
    <source>
        <dbReference type="Proteomes" id="UP000605253"/>
    </source>
</evidence>
<comment type="catalytic activity">
    <reaction evidence="14 18">
        <text>Typically cleaves a -Gly-|-Phe- bond to release an N-terminal, basic peptide of 5-8 residues from type IV prepilin, and then N-methylates the new N-terminal amino group, the methyl donor being S-adenosyl-L-methionine.</text>
        <dbReference type="EC" id="3.4.23.43"/>
    </reaction>
</comment>
<evidence type="ECO:0000256" key="16">
    <source>
        <dbReference type="ARBA" id="ARBA00071870"/>
    </source>
</evidence>
<dbReference type="AlphaFoldDB" id="A0A917FHS1"/>
<evidence type="ECO:0000256" key="5">
    <source>
        <dbReference type="ARBA" id="ARBA00022603"/>
    </source>
</evidence>
<dbReference type="InterPro" id="IPR000045">
    <property type="entry name" value="Prepilin_IV_endopep_pep"/>
</dbReference>
<keyword evidence="8" id="KW-0949">S-adenosyl-L-methionine</keyword>
<evidence type="ECO:0000313" key="22">
    <source>
        <dbReference type="EMBL" id="GGF84030.1"/>
    </source>
</evidence>
<dbReference type="InterPro" id="IPR010627">
    <property type="entry name" value="Prepilin_pept_A24_N"/>
</dbReference>
<evidence type="ECO:0000256" key="18">
    <source>
        <dbReference type="RuleBase" id="RU003794"/>
    </source>
</evidence>
<keyword evidence="6 18" id="KW-0645">Protease</keyword>
<keyword evidence="12 19" id="KW-0472">Membrane</keyword>
<accession>A0A917FHS1</accession>
<evidence type="ECO:0000256" key="14">
    <source>
        <dbReference type="ARBA" id="ARBA00050401"/>
    </source>
</evidence>
<keyword evidence="11 19" id="KW-1133">Transmembrane helix</keyword>
<evidence type="ECO:0000259" key="21">
    <source>
        <dbReference type="Pfam" id="PF06750"/>
    </source>
</evidence>
<evidence type="ECO:0000259" key="20">
    <source>
        <dbReference type="Pfam" id="PF01478"/>
    </source>
</evidence>
<keyword evidence="5 18" id="KW-0489">Methyltransferase</keyword>
<dbReference type="GO" id="GO:0006465">
    <property type="term" value="P:signal peptide processing"/>
    <property type="evidence" value="ECO:0007669"/>
    <property type="project" value="TreeGrafter"/>
</dbReference>
<dbReference type="InterPro" id="IPR014032">
    <property type="entry name" value="Peptidase_A24A_bac"/>
</dbReference>
<dbReference type="Proteomes" id="UP000605253">
    <property type="component" value="Unassembled WGS sequence"/>
</dbReference>
<dbReference type="EMBL" id="BMEO01000001">
    <property type="protein sequence ID" value="GGF84030.1"/>
    <property type="molecule type" value="Genomic_DNA"/>
</dbReference>
<dbReference type="GO" id="GO:0032259">
    <property type="term" value="P:methylation"/>
    <property type="evidence" value="ECO:0007669"/>
    <property type="project" value="UniProtKB-KW"/>
</dbReference>
<keyword evidence="10 18" id="KW-0378">Hydrolase</keyword>
<sequence>MLDAIAQALIEHNYLFMASALVAGLVVGSFLNVVIYRLPPILQYGWRKDCAELNEQPFKQKAPPGIAFERSHCPHCQKQLPAWQNIPVFSYLFLRGRCYYCRKPIAFRYPLVESLTGILTGFLAYHFGLGWPFLAASVLVFFLIVIAFIDLDTFLIPDQLSLSLLWLGLFFSLFEVFVTPEQAIIGALAGYLCLWLLFHVFKLLTGKEGMGYGDFKLLAAGGAWLGAEMLIMVLILASVSGLVFAIMQKILKKEEVRIPFGPYLSLGIFLCLIYGNTLLNWYLPV</sequence>
<dbReference type="PANTHER" id="PTHR30487:SF0">
    <property type="entry name" value="PREPILIN LEADER PEPTIDASE_N-METHYLTRANSFERASE-RELATED"/>
    <property type="match status" value="1"/>
</dbReference>
<dbReference type="Gene3D" id="1.20.120.1220">
    <property type="match status" value="1"/>
</dbReference>
<dbReference type="EC" id="3.4.23.43" evidence="15 18"/>
<keyword evidence="7 18" id="KW-0808">Transferase</keyword>
<dbReference type="PANTHER" id="PTHR30487">
    <property type="entry name" value="TYPE 4 PREPILIN-LIKE PROTEINS LEADER PEPTIDE-PROCESSING ENZYME"/>
    <property type="match status" value="1"/>
</dbReference>
<keyword evidence="13 18" id="KW-0511">Multifunctional enzyme</keyword>
<evidence type="ECO:0000256" key="10">
    <source>
        <dbReference type="ARBA" id="ARBA00022801"/>
    </source>
</evidence>
<feature type="transmembrane region" description="Helical" evidence="19">
    <location>
        <begin position="184"/>
        <end position="205"/>
    </location>
</feature>
<feature type="domain" description="Prepilin type IV endopeptidase peptidase" evidence="20">
    <location>
        <begin position="138"/>
        <end position="246"/>
    </location>
</feature>
<evidence type="ECO:0000256" key="11">
    <source>
        <dbReference type="ARBA" id="ARBA00022989"/>
    </source>
</evidence>
<evidence type="ECO:0000256" key="3">
    <source>
        <dbReference type="ARBA" id="ARBA00022475"/>
    </source>
</evidence>
<feature type="domain" description="Prepilin peptidase A24 N-terminal" evidence="21">
    <location>
        <begin position="22"/>
        <end position="127"/>
    </location>
</feature>
<evidence type="ECO:0000256" key="8">
    <source>
        <dbReference type="ARBA" id="ARBA00022691"/>
    </source>
</evidence>
<evidence type="ECO:0000256" key="2">
    <source>
        <dbReference type="ARBA" id="ARBA00005801"/>
    </source>
</evidence>
<dbReference type="GO" id="GO:0005886">
    <property type="term" value="C:plasma membrane"/>
    <property type="evidence" value="ECO:0007669"/>
    <property type="project" value="UniProtKB-SubCell"/>
</dbReference>
<evidence type="ECO:0000256" key="1">
    <source>
        <dbReference type="ARBA" id="ARBA00004429"/>
    </source>
</evidence>
<comment type="subcellular location">
    <subcellularLocation>
        <location evidence="1">Cell inner membrane</location>
        <topology evidence="1">Multi-pass membrane protein</topology>
    </subcellularLocation>
    <subcellularLocation>
        <location evidence="18">Cell membrane</location>
        <topology evidence="18">Multi-pass membrane protein</topology>
    </subcellularLocation>
</comment>
<dbReference type="FunFam" id="1.20.120.1220:FF:000001">
    <property type="entry name" value="Type 4 prepilin-like proteins leader peptide-processing enzyme"/>
    <property type="match status" value="1"/>
</dbReference>
<dbReference type="EC" id="2.1.1.-" evidence="18"/>
<name>A0A917FHS1_9GAMM</name>
<comment type="function">
    <text evidence="18">Plays an essential role in type IV pili and type II pseudopili formation by proteolytically removing the leader sequence from substrate proteins and subsequently monomethylating the alpha-amino group of the newly exposed N-terminal phenylalanine.</text>
</comment>
<evidence type="ECO:0000256" key="6">
    <source>
        <dbReference type="ARBA" id="ARBA00022670"/>
    </source>
</evidence>
<evidence type="ECO:0000256" key="12">
    <source>
        <dbReference type="ARBA" id="ARBA00023136"/>
    </source>
</evidence>
<evidence type="ECO:0000256" key="7">
    <source>
        <dbReference type="ARBA" id="ARBA00022679"/>
    </source>
</evidence>
<comment type="similarity">
    <text evidence="2 17">Belongs to the peptidase A24 family.</text>
</comment>
<dbReference type="InterPro" id="IPR050882">
    <property type="entry name" value="Prepilin_peptidase/N-MTase"/>
</dbReference>
<gene>
    <name evidence="22" type="ORF">GCM10011365_01200</name>
</gene>
<feature type="transmembrane region" description="Helical" evidence="19">
    <location>
        <begin position="161"/>
        <end position="178"/>
    </location>
</feature>
<evidence type="ECO:0000256" key="13">
    <source>
        <dbReference type="ARBA" id="ARBA00023268"/>
    </source>
</evidence>
<feature type="transmembrane region" description="Helical" evidence="19">
    <location>
        <begin position="131"/>
        <end position="149"/>
    </location>
</feature>
<keyword evidence="4" id="KW-0997">Cell inner membrane</keyword>
<proteinExistence type="inferred from homology"/>
<dbReference type="GO" id="GO:0008168">
    <property type="term" value="F:methyltransferase activity"/>
    <property type="evidence" value="ECO:0007669"/>
    <property type="project" value="UniProtKB-KW"/>
</dbReference>
<dbReference type="Pfam" id="PF01478">
    <property type="entry name" value="Peptidase_A24"/>
    <property type="match status" value="1"/>
</dbReference>
<reference evidence="22" key="2">
    <citation type="submission" date="2020-09" db="EMBL/GenBank/DDBJ databases">
        <authorList>
            <person name="Sun Q."/>
            <person name="Zhou Y."/>
        </authorList>
    </citation>
    <scope>NUCLEOTIDE SEQUENCE</scope>
    <source>
        <strain evidence="22">CGMCC 1.12181</strain>
    </source>
</reference>
<dbReference type="Pfam" id="PF06750">
    <property type="entry name" value="A24_N_bact"/>
    <property type="match status" value="1"/>
</dbReference>
<evidence type="ECO:0000256" key="19">
    <source>
        <dbReference type="SAM" id="Phobius"/>
    </source>
</evidence>
<protein>
    <recommendedName>
        <fullName evidence="16 18">Prepilin leader peptidase/N-methyltransferase</fullName>
        <ecNumber evidence="18">2.1.1.-</ecNumber>
        <ecNumber evidence="15 18">3.4.23.43</ecNumber>
    </recommendedName>
</protein>